<dbReference type="Pfam" id="PF19279">
    <property type="entry name" value="YegS_C"/>
    <property type="match status" value="1"/>
</dbReference>
<dbReference type="InterPro" id="IPR016064">
    <property type="entry name" value="NAD/diacylglycerol_kinase_sf"/>
</dbReference>
<dbReference type="EMBL" id="JBHTKL010000001">
    <property type="protein sequence ID" value="MFD1019094.1"/>
    <property type="molecule type" value="Genomic_DNA"/>
</dbReference>
<dbReference type="RefSeq" id="WP_386058238.1">
    <property type="nucleotide sequence ID" value="NZ_JBHTKL010000001.1"/>
</dbReference>
<dbReference type="NCBIfam" id="TIGR00147">
    <property type="entry name" value="YegS/Rv2252/BmrU family lipid kinase"/>
    <property type="match status" value="1"/>
</dbReference>
<dbReference type="PANTHER" id="PTHR12358">
    <property type="entry name" value="SPHINGOSINE KINASE"/>
    <property type="match status" value="1"/>
</dbReference>
<evidence type="ECO:0000256" key="6">
    <source>
        <dbReference type="ARBA" id="ARBA00022777"/>
    </source>
</evidence>
<evidence type="ECO:0000313" key="12">
    <source>
        <dbReference type="EMBL" id="MFD1019094.1"/>
    </source>
</evidence>
<evidence type="ECO:0000256" key="2">
    <source>
        <dbReference type="ARBA" id="ARBA00005983"/>
    </source>
</evidence>
<protein>
    <submittedName>
        <fullName evidence="12">Diacylglycerol/lipid kinase family protein</fullName>
        <ecNumber evidence="12">2.7.1.-</ecNumber>
    </submittedName>
</protein>
<dbReference type="Gene3D" id="2.60.200.40">
    <property type="match status" value="1"/>
</dbReference>
<dbReference type="Proteomes" id="UP001596990">
    <property type="component" value="Unassembled WGS sequence"/>
</dbReference>
<keyword evidence="5" id="KW-0547">Nucleotide-binding</keyword>
<evidence type="ECO:0000256" key="1">
    <source>
        <dbReference type="ARBA" id="ARBA00001946"/>
    </source>
</evidence>
<comment type="cofactor">
    <cofactor evidence="1">
        <name>Mg(2+)</name>
        <dbReference type="ChEBI" id="CHEBI:18420"/>
    </cofactor>
</comment>
<keyword evidence="8" id="KW-0443">Lipid metabolism</keyword>
<reference evidence="13" key="1">
    <citation type="journal article" date="2019" name="Int. J. Syst. Evol. Microbiol.">
        <title>The Global Catalogue of Microorganisms (GCM) 10K type strain sequencing project: providing services to taxonomists for standard genome sequencing and annotation.</title>
        <authorList>
            <consortium name="The Broad Institute Genomics Platform"/>
            <consortium name="The Broad Institute Genome Sequencing Center for Infectious Disease"/>
            <person name="Wu L."/>
            <person name="Ma J."/>
        </authorList>
    </citation>
    <scope>NUCLEOTIDE SEQUENCE [LARGE SCALE GENOMIC DNA]</scope>
    <source>
        <strain evidence="13">CCUG 56607</strain>
    </source>
</reference>
<evidence type="ECO:0000256" key="10">
    <source>
        <dbReference type="ARBA" id="ARBA00023264"/>
    </source>
</evidence>
<keyword evidence="3" id="KW-0444">Lipid biosynthesis</keyword>
<keyword evidence="10" id="KW-1208">Phospholipid metabolism</keyword>
<evidence type="ECO:0000256" key="9">
    <source>
        <dbReference type="ARBA" id="ARBA00023209"/>
    </source>
</evidence>
<dbReference type="InterPro" id="IPR045540">
    <property type="entry name" value="YegS/DAGK_C"/>
</dbReference>
<feature type="domain" description="DAGKc" evidence="11">
    <location>
        <begin position="1"/>
        <end position="134"/>
    </location>
</feature>
<dbReference type="InterPro" id="IPR017438">
    <property type="entry name" value="ATP-NAD_kinase_N"/>
</dbReference>
<accession>A0ABW3KYZ1</accession>
<keyword evidence="4 12" id="KW-0808">Transferase</keyword>
<dbReference type="PANTHER" id="PTHR12358:SF54">
    <property type="entry name" value="SPHINGOSINE KINASE RELATED PROTEIN"/>
    <property type="match status" value="1"/>
</dbReference>
<dbReference type="InterPro" id="IPR001206">
    <property type="entry name" value="Diacylglycerol_kinase_cat_dom"/>
</dbReference>
<name>A0ABW3KYZ1_9BACI</name>
<proteinExistence type="inferred from homology"/>
<dbReference type="InterPro" id="IPR050187">
    <property type="entry name" value="Lipid_Phosphate_FormReg"/>
</dbReference>
<organism evidence="12 13">
    <name type="scientific">Thalassobacillus hwangdonensis</name>
    <dbReference type="NCBI Taxonomy" id="546108"/>
    <lineage>
        <taxon>Bacteria</taxon>
        <taxon>Bacillati</taxon>
        <taxon>Bacillota</taxon>
        <taxon>Bacilli</taxon>
        <taxon>Bacillales</taxon>
        <taxon>Bacillaceae</taxon>
        <taxon>Thalassobacillus</taxon>
    </lineage>
</organism>
<keyword evidence="6 12" id="KW-0418">Kinase</keyword>
<keyword evidence="9" id="KW-0594">Phospholipid biosynthesis</keyword>
<evidence type="ECO:0000256" key="4">
    <source>
        <dbReference type="ARBA" id="ARBA00022679"/>
    </source>
</evidence>
<keyword evidence="13" id="KW-1185">Reference proteome</keyword>
<evidence type="ECO:0000259" key="11">
    <source>
        <dbReference type="PROSITE" id="PS50146"/>
    </source>
</evidence>
<dbReference type="Gene3D" id="3.40.50.10330">
    <property type="entry name" value="Probable inorganic polyphosphate/atp-NAD kinase, domain 1"/>
    <property type="match status" value="1"/>
</dbReference>
<dbReference type="Pfam" id="PF00781">
    <property type="entry name" value="DAGK_cat"/>
    <property type="match status" value="1"/>
</dbReference>
<evidence type="ECO:0000313" key="13">
    <source>
        <dbReference type="Proteomes" id="UP001596990"/>
    </source>
</evidence>
<evidence type="ECO:0000256" key="7">
    <source>
        <dbReference type="ARBA" id="ARBA00022840"/>
    </source>
</evidence>
<dbReference type="GO" id="GO:0016301">
    <property type="term" value="F:kinase activity"/>
    <property type="evidence" value="ECO:0007669"/>
    <property type="project" value="UniProtKB-KW"/>
</dbReference>
<comment type="similarity">
    <text evidence="2">Belongs to the diacylglycerol/lipid kinase family.</text>
</comment>
<dbReference type="SMART" id="SM00046">
    <property type="entry name" value="DAGKc"/>
    <property type="match status" value="1"/>
</dbReference>
<evidence type="ECO:0000256" key="3">
    <source>
        <dbReference type="ARBA" id="ARBA00022516"/>
    </source>
</evidence>
<keyword evidence="7" id="KW-0067">ATP-binding</keyword>
<evidence type="ECO:0000256" key="5">
    <source>
        <dbReference type="ARBA" id="ARBA00022741"/>
    </source>
</evidence>
<dbReference type="SUPFAM" id="SSF111331">
    <property type="entry name" value="NAD kinase/diacylglycerol kinase-like"/>
    <property type="match status" value="1"/>
</dbReference>
<sequence length="309" mass="34550">MYIVIVNPTAGNGKAMKLFKTIQKDPLFKQKECRTFLTEYEGHGKKIAEQVAEIYKEKITSILVIGGDGTLNEVMNGLRHHRSIPVSTIPAGSGNDFSRGIGVKSNSLELFRKLVTRPKSRRCRLGMYTINGRKKLPPAFFLNSIGIGFDATVALIANKSRYKKILNRLGIGSLSYVLALIQGLSRFEPVALKVIVDGHVSRFEKGFMVTISNHPFYGGGMKIAPTAHIQKPELSVLVIDDISKWKVLFLFVTVFFGKHTRFKEVHLLKGNVITIEAEQRIPIQIDGDTSMADTCEIKKTEEMREFHVA</sequence>
<dbReference type="PROSITE" id="PS50146">
    <property type="entry name" value="DAGK"/>
    <property type="match status" value="1"/>
</dbReference>
<evidence type="ECO:0000256" key="8">
    <source>
        <dbReference type="ARBA" id="ARBA00023098"/>
    </source>
</evidence>
<dbReference type="EC" id="2.7.1.-" evidence="12"/>
<dbReference type="InterPro" id="IPR005218">
    <property type="entry name" value="Diacylglycerol/lipid_kinase"/>
</dbReference>
<comment type="caution">
    <text evidence="12">The sequence shown here is derived from an EMBL/GenBank/DDBJ whole genome shotgun (WGS) entry which is preliminary data.</text>
</comment>
<gene>
    <name evidence="12" type="ORF">ACFQ2J_07760</name>
</gene>